<evidence type="ECO:0000256" key="2">
    <source>
        <dbReference type="SAM" id="Phobius"/>
    </source>
</evidence>
<feature type="region of interest" description="Disordered" evidence="1">
    <location>
        <begin position="381"/>
        <end position="401"/>
    </location>
</feature>
<dbReference type="PANTHER" id="PTHR24637:SF421">
    <property type="entry name" value="CUTICLE COLLAGEN DPY-2"/>
    <property type="match status" value="1"/>
</dbReference>
<accession>A0AAD9J2G0</accession>
<comment type="caution">
    <text evidence="4">The sequence shown here is derived from an EMBL/GenBank/DDBJ whole genome shotgun (WGS) entry which is preliminary data.</text>
</comment>
<keyword evidence="2" id="KW-0812">Transmembrane</keyword>
<evidence type="ECO:0000313" key="5">
    <source>
        <dbReference type="Proteomes" id="UP001208570"/>
    </source>
</evidence>
<evidence type="ECO:0000256" key="1">
    <source>
        <dbReference type="SAM" id="MobiDB-lite"/>
    </source>
</evidence>
<keyword evidence="5" id="KW-1185">Reference proteome</keyword>
<feature type="compositionally biased region" description="Low complexity" evidence="1">
    <location>
        <begin position="630"/>
        <end position="650"/>
    </location>
</feature>
<evidence type="ECO:0000256" key="3">
    <source>
        <dbReference type="SAM" id="SignalP"/>
    </source>
</evidence>
<keyword evidence="2" id="KW-1133">Transmembrane helix</keyword>
<proteinExistence type="predicted"/>
<keyword evidence="2" id="KW-0472">Membrane</keyword>
<feature type="compositionally biased region" description="Pro residues" evidence="1">
    <location>
        <begin position="516"/>
        <end position="531"/>
    </location>
</feature>
<feature type="region of interest" description="Disordered" evidence="1">
    <location>
        <begin position="710"/>
        <end position="730"/>
    </location>
</feature>
<gene>
    <name evidence="4" type="ORF">LSH36_687g01025</name>
</gene>
<evidence type="ECO:0000313" key="4">
    <source>
        <dbReference type="EMBL" id="KAK2145332.1"/>
    </source>
</evidence>
<reference evidence="4" key="1">
    <citation type="journal article" date="2023" name="Mol. Biol. Evol.">
        <title>Third-Generation Sequencing Reveals the Adaptive Role of the Epigenome in Three Deep-Sea Polychaetes.</title>
        <authorList>
            <person name="Perez M."/>
            <person name="Aroh O."/>
            <person name="Sun Y."/>
            <person name="Lan Y."/>
            <person name="Juniper S.K."/>
            <person name="Young C.R."/>
            <person name="Angers B."/>
            <person name="Qian P.Y."/>
        </authorList>
    </citation>
    <scope>NUCLEOTIDE SEQUENCE</scope>
    <source>
        <strain evidence="4">P08H-3</strain>
    </source>
</reference>
<feature type="chain" id="PRO_5042154739" evidence="3">
    <location>
        <begin position="24"/>
        <end position="730"/>
    </location>
</feature>
<feature type="compositionally biased region" description="Pro residues" evidence="1">
    <location>
        <begin position="255"/>
        <end position="271"/>
    </location>
</feature>
<dbReference type="EMBL" id="JAODUP010000687">
    <property type="protein sequence ID" value="KAK2145332.1"/>
    <property type="molecule type" value="Genomic_DNA"/>
</dbReference>
<dbReference type="AlphaFoldDB" id="A0AAD9J2G0"/>
<feature type="region of interest" description="Disordered" evidence="1">
    <location>
        <begin position="473"/>
        <end position="548"/>
    </location>
</feature>
<feature type="transmembrane region" description="Helical" evidence="2">
    <location>
        <begin position="563"/>
        <end position="588"/>
    </location>
</feature>
<feature type="signal peptide" evidence="3">
    <location>
        <begin position="1"/>
        <end position="23"/>
    </location>
</feature>
<feature type="region of interest" description="Disordered" evidence="1">
    <location>
        <begin position="611"/>
        <end position="695"/>
    </location>
</feature>
<organism evidence="4 5">
    <name type="scientific">Paralvinella palmiformis</name>
    <dbReference type="NCBI Taxonomy" id="53620"/>
    <lineage>
        <taxon>Eukaryota</taxon>
        <taxon>Metazoa</taxon>
        <taxon>Spiralia</taxon>
        <taxon>Lophotrochozoa</taxon>
        <taxon>Annelida</taxon>
        <taxon>Polychaeta</taxon>
        <taxon>Sedentaria</taxon>
        <taxon>Canalipalpata</taxon>
        <taxon>Terebellida</taxon>
        <taxon>Terebelliformia</taxon>
        <taxon>Alvinellidae</taxon>
        <taxon>Paralvinella</taxon>
    </lineage>
</organism>
<dbReference type="Proteomes" id="UP001208570">
    <property type="component" value="Unassembled WGS sequence"/>
</dbReference>
<dbReference type="PANTHER" id="PTHR24637">
    <property type="entry name" value="COLLAGEN"/>
    <property type="match status" value="1"/>
</dbReference>
<name>A0AAD9J2G0_9ANNE</name>
<keyword evidence="3" id="KW-0732">Signal</keyword>
<sequence length="730" mass="77716">MRVCLCAHMRSLLTLLFIPPVVCQSEDGVERIGNELKASNSGVDVAGAIFLVNDKILQNGVVFAFSAYFRTDKPVRFQLWRPLTSRSDETKFRLIAEYRVTPSIPGDKEDIYIESLLHKCTRVQEGDKLGVFVEETPSAVPYVFDSSNPKALGYRIEDLSKPTEAGDVLTFNSLVFPYDFSMAAYLFRNGTDLEHAQPNGLTTSTSTISYLTDNTTRSYYNDTTVDDSFDPMLYKVDCPKGLLIPDRFSDALPSTTPPPPPTGAPGPPGPPGSTNIQTIFHKPCRHRGNCTERLDDFFSNCLISVSVKGSNVSIMDMQDSFTNGYPVIRGKGIFNKNLTDLEHFKMNTQTGPDPQTLTIPSVFFAPVESCSVPQEDNCSVPQEDNCSVSQGGNSSVPQEENCSVPQEESCSVPQEDNCPVPQEDNCSLWRLGGEFGISGPFGSTGATGPAGATGATGQIGSTGRIGPFGGTGFTGPFGPPGSVGGTGATGNPGHGGATGSTGPVGPRGVPGDPGGPIGPPGPPGPRGPPGRPGRDGEKGNANNSTLEPAPVTKVAGNLTVLELILIIWLAVVTLVLIIVLIVLCYYCCRKDKERSDRKAYRRYMAENPYENSLVNKAPKDGSPNGGAVYSSPNGRGSKNGGRSNSSNSLRDGSDSGHALTPIPHPDGNTGFSSNTGFDNPAADRDAFGEGEGWKQSLREDVFTEFAVDTIERATKNGPKSSESSAEYLGY</sequence>
<feature type="compositionally biased region" description="Gly residues" evidence="1">
    <location>
        <begin position="473"/>
        <end position="499"/>
    </location>
</feature>
<feature type="region of interest" description="Disordered" evidence="1">
    <location>
        <begin position="249"/>
        <end position="274"/>
    </location>
</feature>
<protein>
    <submittedName>
        <fullName evidence="4">Uncharacterized protein</fullName>
    </submittedName>
</protein>
<feature type="compositionally biased region" description="Low complexity" evidence="1">
    <location>
        <begin position="500"/>
        <end position="510"/>
    </location>
</feature>